<keyword evidence="1" id="KW-0812">Transmembrane</keyword>
<keyword evidence="1" id="KW-0472">Membrane</keyword>
<feature type="transmembrane region" description="Helical" evidence="1">
    <location>
        <begin position="164"/>
        <end position="185"/>
    </location>
</feature>
<dbReference type="RefSeq" id="WP_163889389.1">
    <property type="nucleotide sequence ID" value="NZ_BLLB01000002.1"/>
</dbReference>
<name>A0A7I9ZNM7_9MYCO</name>
<protein>
    <submittedName>
        <fullName evidence="2">Peptidase</fullName>
    </submittedName>
</protein>
<feature type="transmembrane region" description="Helical" evidence="1">
    <location>
        <begin position="392"/>
        <end position="410"/>
    </location>
</feature>
<feature type="transmembrane region" description="Helical" evidence="1">
    <location>
        <begin position="431"/>
        <end position="451"/>
    </location>
</feature>
<dbReference type="PANTHER" id="PTHR34219">
    <property type="entry name" value="IRON-REGULATED INNER MEMBRANE PROTEIN-RELATED"/>
    <property type="match status" value="1"/>
</dbReference>
<dbReference type="Proteomes" id="UP000465304">
    <property type="component" value="Unassembled WGS sequence"/>
</dbReference>
<keyword evidence="3" id="KW-1185">Reference proteome</keyword>
<dbReference type="AlphaFoldDB" id="A0A7I9ZNM7"/>
<dbReference type="EMBL" id="BLLB01000002">
    <property type="protein sequence ID" value="GFH02449.1"/>
    <property type="molecule type" value="Genomic_DNA"/>
</dbReference>
<keyword evidence="1" id="KW-1133">Transmembrane helix</keyword>
<organism evidence="2 3">
    <name type="scientific">Mycolicibacterium hippocampi</name>
    <dbReference type="NCBI Taxonomy" id="659824"/>
    <lineage>
        <taxon>Bacteria</taxon>
        <taxon>Bacillati</taxon>
        <taxon>Actinomycetota</taxon>
        <taxon>Actinomycetes</taxon>
        <taxon>Mycobacteriales</taxon>
        <taxon>Mycobacteriaceae</taxon>
        <taxon>Mycolicibacterium</taxon>
    </lineage>
</organism>
<dbReference type="InterPro" id="IPR005625">
    <property type="entry name" value="PepSY-ass_TM"/>
</dbReference>
<evidence type="ECO:0000313" key="2">
    <source>
        <dbReference type="EMBL" id="GFH02449.1"/>
    </source>
</evidence>
<comment type="caution">
    <text evidence="2">The sequence shown here is derived from an EMBL/GenBank/DDBJ whole genome shotgun (WGS) entry which is preliminary data.</text>
</comment>
<accession>A0A7I9ZNM7</accession>
<proteinExistence type="predicted"/>
<reference evidence="2 3" key="1">
    <citation type="journal article" date="2019" name="Emerg. Microbes Infect.">
        <title>Comprehensive subspecies identification of 175 nontuberculous mycobacteria species based on 7547 genomic profiles.</title>
        <authorList>
            <person name="Matsumoto Y."/>
            <person name="Kinjo T."/>
            <person name="Motooka D."/>
            <person name="Nabeya D."/>
            <person name="Jung N."/>
            <person name="Uechi K."/>
            <person name="Horii T."/>
            <person name="Iida T."/>
            <person name="Fujita J."/>
            <person name="Nakamura S."/>
        </authorList>
    </citation>
    <scope>NUCLEOTIDE SEQUENCE [LARGE SCALE GENOMIC DNA]</scope>
    <source>
        <strain evidence="2 3">JCM 30996</strain>
    </source>
</reference>
<evidence type="ECO:0000256" key="1">
    <source>
        <dbReference type="SAM" id="Phobius"/>
    </source>
</evidence>
<feature type="transmembrane region" description="Helical" evidence="1">
    <location>
        <begin position="457"/>
        <end position="475"/>
    </location>
</feature>
<dbReference type="Pfam" id="PF03929">
    <property type="entry name" value="PepSY_TM"/>
    <property type="match status" value="1"/>
</dbReference>
<feature type="transmembrane region" description="Helical" evidence="1">
    <location>
        <begin position="221"/>
        <end position="242"/>
    </location>
</feature>
<sequence>MSVTETEQSPAPEAGPPARHRQFFMRLHFYAGIFVGPFLLVAALSGGLYAIAPTLEKLVYRDYLHVESQGPALPVAEQIRAAQQVRPDLILAAVRPVGNPGDTTRVMFTDSDLGPSERHAVFVDPVTAEPVGQLTVYGSSGALPVRTWISNLHRSLLLGDPGRIYSELAASWLWLIALGGGYLWVSRYRRMKARGSAKARLLTVDRSTTGRSRTLNWHGTVGIWVAGGLLFLSATGLTWSTYAGANIDTLRSAMSWTTPAVSKALPTAGRSGAEGDPAAHAGHNHHEAAELGTSQAFSASHVNEVDRVLSSARAAGLDGPVELGIPADADSAFTVAQTRQPWVMSNSAVAVDGATGAITDTSWFPDWPLAAKLSAWGIQLHMGTLFGLANQLALAVLAIALVTMIVRGYVMWWRRRPKQGNRRFGRPPRRGALAMLPRGAALAVIVCAAAIGWFIPLLGISLVAFVAVDVVVGLLQRHRPRRQGNTCLPVHMLK</sequence>
<evidence type="ECO:0000313" key="3">
    <source>
        <dbReference type="Proteomes" id="UP000465304"/>
    </source>
</evidence>
<gene>
    <name evidence="2" type="ORF">MHIP_29320</name>
</gene>
<feature type="transmembrane region" description="Helical" evidence="1">
    <location>
        <begin position="29"/>
        <end position="52"/>
    </location>
</feature>
<dbReference type="PANTHER" id="PTHR34219:SF1">
    <property type="entry name" value="PEPSY DOMAIN-CONTAINING PROTEIN"/>
    <property type="match status" value="1"/>
</dbReference>